<feature type="region of interest" description="Disordered" evidence="9">
    <location>
        <begin position="1"/>
        <end position="50"/>
    </location>
</feature>
<dbReference type="Gene3D" id="2.130.10.10">
    <property type="entry name" value="YVTN repeat-like/Quinoprotein amine dehydrogenase"/>
    <property type="match status" value="2"/>
</dbReference>
<evidence type="ECO:0000313" key="10">
    <source>
        <dbReference type="Ensembl" id="ENSSMAP00000067959.1"/>
    </source>
</evidence>
<dbReference type="FunFam" id="2.130.10.10:FF:000080">
    <property type="entry name" value="WD repeat-containing protein 37"/>
    <property type="match status" value="1"/>
</dbReference>
<keyword evidence="4 8" id="KW-0853">WD repeat</keyword>
<feature type="compositionally biased region" description="Basic residues" evidence="9">
    <location>
        <begin position="16"/>
        <end position="25"/>
    </location>
</feature>
<dbReference type="SMART" id="SM00320">
    <property type="entry name" value="WD40"/>
    <property type="match status" value="6"/>
</dbReference>
<feature type="region of interest" description="Disordered" evidence="9">
    <location>
        <begin position="231"/>
        <end position="257"/>
    </location>
</feature>
<dbReference type="FunFam" id="2.130.10.10:FF:000152">
    <property type="entry name" value="WD repeat-containing protein 37"/>
    <property type="match status" value="1"/>
</dbReference>
<organism evidence="10 11">
    <name type="scientific">Scophthalmus maximus</name>
    <name type="common">Turbot</name>
    <name type="synonym">Psetta maxima</name>
    <dbReference type="NCBI Taxonomy" id="52904"/>
    <lineage>
        <taxon>Eukaryota</taxon>
        <taxon>Metazoa</taxon>
        <taxon>Chordata</taxon>
        <taxon>Craniata</taxon>
        <taxon>Vertebrata</taxon>
        <taxon>Euteleostomi</taxon>
        <taxon>Actinopterygii</taxon>
        <taxon>Neopterygii</taxon>
        <taxon>Teleostei</taxon>
        <taxon>Neoteleostei</taxon>
        <taxon>Acanthomorphata</taxon>
        <taxon>Carangaria</taxon>
        <taxon>Pleuronectiformes</taxon>
        <taxon>Pleuronectoidei</taxon>
        <taxon>Scophthalmidae</taxon>
        <taxon>Scophthalmus</taxon>
    </lineage>
</organism>
<sequence length="486" mass="53772">MPVEGGSSSGSASAARHPKQKRKAHSLSIRRTNSTEDRSPGVQRGDMLEGQDSKLPLSLRNNLLDLFGQIEREFENLYIENLELRREIDSLNERLTGDGQIIEGGDPTKGALKTKASHSTSQLSQKLKTTYKASTSKIVSSFKATAGSRALCQLLKEYVGHRDGIWDLSITRSPPVVLGTASLLDDMCHCLPIVNSIKFHPTEQMALTASGDQTAHIWRYMVQLPAPQPPPDVSALCDDDQDSSDREEGEVDGDGPCEVPTIRVPTATLKSHQGVAIAADWLVGGRQVVTASWDRAANLYEVETCELVHTLTGHDQELTHCCTHPTQRLVVTSSRDTTFRLWDFRDPSIHSVNVFQGHTDTVTSAVFTVGDNVVSGSDDRTVKVWDLKNMRSPIATIRTDSAVNRISVSANQRIIALPHDNRQVRLFDMSGVRLARLPRSNRMGHRRMVCCTAWNEENQSCNLFTCGFDRQAIGWNINIPALLQEK</sequence>
<reference evidence="10" key="2">
    <citation type="submission" date="2025-08" db="UniProtKB">
        <authorList>
            <consortium name="Ensembl"/>
        </authorList>
    </citation>
    <scope>IDENTIFICATION</scope>
</reference>
<feature type="repeat" description="WD" evidence="8">
    <location>
        <begin position="355"/>
        <end position="395"/>
    </location>
</feature>
<name>A0A8D3E850_SCOMX</name>
<dbReference type="InterPro" id="IPR001680">
    <property type="entry name" value="WD40_rpt"/>
</dbReference>
<dbReference type="PROSITE" id="PS50082">
    <property type="entry name" value="WD_REPEATS_2"/>
    <property type="match status" value="3"/>
</dbReference>
<evidence type="ECO:0000256" key="1">
    <source>
        <dbReference type="ARBA" id="ARBA00004123"/>
    </source>
</evidence>
<dbReference type="InterPro" id="IPR036322">
    <property type="entry name" value="WD40_repeat_dom_sf"/>
</dbReference>
<keyword evidence="6" id="KW-0539">Nucleus</keyword>
<evidence type="ECO:0000256" key="5">
    <source>
        <dbReference type="ARBA" id="ARBA00022737"/>
    </source>
</evidence>
<dbReference type="Ensembl" id="ENSSMAT00000051970.1">
    <property type="protein sequence ID" value="ENSSMAP00000067959.1"/>
    <property type="gene ID" value="ENSSMAG00000002159.2"/>
</dbReference>
<evidence type="ECO:0000256" key="8">
    <source>
        <dbReference type="PROSITE-ProRule" id="PRU00221"/>
    </source>
</evidence>
<evidence type="ECO:0000256" key="3">
    <source>
        <dbReference type="ARBA" id="ARBA00022490"/>
    </source>
</evidence>
<accession>A0A8D3E850</accession>
<evidence type="ECO:0000256" key="4">
    <source>
        <dbReference type="ARBA" id="ARBA00022574"/>
    </source>
</evidence>
<dbReference type="AlphaFoldDB" id="A0A8D3E850"/>
<gene>
    <name evidence="10" type="primary">WDR37</name>
</gene>
<evidence type="ECO:0000256" key="9">
    <source>
        <dbReference type="SAM" id="MobiDB-lite"/>
    </source>
</evidence>
<dbReference type="PROSITE" id="PS00678">
    <property type="entry name" value="WD_REPEATS_1"/>
    <property type="match status" value="1"/>
</dbReference>
<dbReference type="CDD" id="cd00200">
    <property type="entry name" value="WD40"/>
    <property type="match status" value="1"/>
</dbReference>
<feature type="repeat" description="WD" evidence="8">
    <location>
        <begin position="311"/>
        <end position="352"/>
    </location>
</feature>
<dbReference type="GO" id="GO:0005737">
    <property type="term" value="C:cytoplasm"/>
    <property type="evidence" value="ECO:0007669"/>
    <property type="project" value="UniProtKB-SubCell"/>
</dbReference>
<comment type="subcellular location">
    <subcellularLocation>
        <location evidence="2">Cytoplasm</location>
    </subcellularLocation>
    <subcellularLocation>
        <location evidence="1">Nucleus</location>
    </subcellularLocation>
</comment>
<dbReference type="InterPro" id="IPR015943">
    <property type="entry name" value="WD40/YVTN_repeat-like_dom_sf"/>
</dbReference>
<dbReference type="GeneTree" id="ENSGT00930000150950"/>
<dbReference type="PANTHER" id="PTHR19855">
    <property type="entry name" value="WD40 REPEAT PROTEIN 12, 37"/>
    <property type="match status" value="1"/>
</dbReference>
<dbReference type="Proteomes" id="UP000694558">
    <property type="component" value="Chromosome 21"/>
</dbReference>
<feature type="repeat" description="WD" evidence="8">
    <location>
        <begin position="194"/>
        <end position="218"/>
    </location>
</feature>
<evidence type="ECO:0000313" key="11">
    <source>
        <dbReference type="Proteomes" id="UP000694558"/>
    </source>
</evidence>
<feature type="compositionally biased region" description="Acidic residues" evidence="9">
    <location>
        <begin position="237"/>
        <end position="255"/>
    </location>
</feature>
<dbReference type="InterPro" id="IPR019775">
    <property type="entry name" value="WD40_repeat_CS"/>
</dbReference>
<reference evidence="10" key="1">
    <citation type="submission" date="2023-05" db="EMBL/GenBank/DDBJ databases">
        <title>High-quality long-read genome of Scophthalmus maximus.</title>
        <authorList>
            <person name="Lien S."/>
            <person name="Martinez P."/>
        </authorList>
    </citation>
    <scope>NUCLEOTIDE SEQUENCE [LARGE SCALE GENOMIC DNA]</scope>
</reference>
<dbReference type="PROSITE" id="PS50294">
    <property type="entry name" value="WD_REPEATS_REGION"/>
    <property type="match status" value="2"/>
</dbReference>
<dbReference type="SUPFAM" id="SSF50978">
    <property type="entry name" value="WD40 repeat-like"/>
    <property type="match status" value="1"/>
</dbReference>
<dbReference type="GO" id="GO:0005634">
    <property type="term" value="C:nucleus"/>
    <property type="evidence" value="ECO:0007669"/>
    <property type="project" value="UniProtKB-SubCell"/>
</dbReference>
<evidence type="ECO:0000256" key="6">
    <source>
        <dbReference type="ARBA" id="ARBA00023242"/>
    </source>
</evidence>
<feature type="compositionally biased region" description="Low complexity" evidence="9">
    <location>
        <begin position="1"/>
        <end position="15"/>
    </location>
</feature>
<dbReference type="PANTHER" id="PTHR19855:SF12">
    <property type="entry name" value="WD REPEAT-CONTAINING PROTEIN 37"/>
    <property type="match status" value="1"/>
</dbReference>
<protein>
    <recommendedName>
        <fullName evidence="7">WD repeat-containing protein 37</fullName>
    </recommendedName>
</protein>
<dbReference type="InterPro" id="IPR020472">
    <property type="entry name" value="WD40_PAC1"/>
</dbReference>
<dbReference type="Pfam" id="PF00400">
    <property type="entry name" value="WD40"/>
    <property type="match status" value="3"/>
</dbReference>
<keyword evidence="3" id="KW-0963">Cytoplasm</keyword>
<keyword evidence="5" id="KW-0677">Repeat</keyword>
<dbReference type="PRINTS" id="PR00320">
    <property type="entry name" value="GPROTEINBRPT"/>
</dbReference>
<evidence type="ECO:0000256" key="7">
    <source>
        <dbReference type="ARBA" id="ARBA00040954"/>
    </source>
</evidence>
<proteinExistence type="predicted"/>
<evidence type="ECO:0000256" key="2">
    <source>
        <dbReference type="ARBA" id="ARBA00004496"/>
    </source>
</evidence>